<evidence type="ECO:0000256" key="11">
    <source>
        <dbReference type="RuleBase" id="RU365010"/>
    </source>
</evidence>
<dbReference type="PANTHER" id="PTHR11886:SF2">
    <property type="entry name" value="DYNEIN AXONEMAL LIGHT CHAIN 4"/>
    <property type="match status" value="1"/>
</dbReference>
<comment type="subunit">
    <text evidence="2">Consists of at least two heavy chains and a number of intermediate and light chains.</text>
</comment>
<evidence type="ECO:0000313" key="12">
    <source>
        <dbReference type="EMBL" id="EWM26319.1"/>
    </source>
</evidence>
<dbReference type="InterPro" id="IPR001372">
    <property type="entry name" value="Dynein_light_chain_typ-1/2"/>
</dbReference>
<protein>
    <recommendedName>
        <fullName evidence="11">Dynein light chain</fullName>
    </recommendedName>
</protein>
<dbReference type="AlphaFoldDB" id="W7U0Y2"/>
<accession>W7U0Y2</accession>
<evidence type="ECO:0000256" key="5">
    <source>
        <dbReference type="ARBA" id="ARBA00023017"/>
    </source>
</evidence>
<organism evidence="12 13">
    <name type="scientific">Nannochloropsis gaditana</name>
    <dbReference type="NCBI Taxonomy" id="72520"/>
    <lineage>
        <taxon>Eukaryota</taxon>
        <taxon>Sar</taxon>
        <taxon>Stramenopiles</taxon>
        <taxon>Ochrophyta</taxon>
        <taxon>Eustigmatophyceae</taxon>
        <taxon>Eustigmatales</taxon>
        <taxon>Monodopsidaceae</taxon>
        <taxon>Nannochloropsis</taxon>
    </lineage>
</organism>
<dbReference type="SUPFAM" id="SSF54648">
    <property type="entry name" value="DLC"/>
    <property type="match status" value="1"/>
</dbReference>
<dbReference type="Gene3D" id="3.30.740.10">
    <property type="entry name" value="Protein Inhibitor Of Neuronal Nitric Oxide Synthase"/>
    <property type="match status" value="1"/>
</dbReference>
<evidence type="ECO:0000256" key="9">
    <source>
        <dbReference type="ARBA" id="ARBA00023273"/>
    </source>
</evidence>
<evidence type="ECO:0000313" key="13">
    <source>
        <dbReference type="Proteomes" id="UP000019335"/>
    </source>
</evidence>
<dbReference type="GO" id="GO:0007017">
    <property type="term" value="P:microtubule-based process"/>
    <property type="evidence" value="ECO:0007669"/>
    <property type="project" value="InterPro"/>
</dbReference>
<dbReference type="SMART" id="SM01375">
    <property type="entry name" value="Dynein_light"/>
    <property type="match status" value="1"/>
</dbReference>
<evidence type="ECO:0000256" key="1">
    <source>
        <dbReference type="ARBA" id="ARBA00004430"/>
    </source>
</evidence>
<evidence type="ECO:0000256" key="7">
    <source>
        <dbReference type="ARBA" id="ARBA00023175"/>
    </source>
</evidence>
<keyword evidence="3 11" id="KW-0963">Cytoplasm</keyword>
<dbReference type="PANTHER" id="PTHR11886">
    <property type="entry name" value="DYNEIN LIGHT CHAIN"/>
    <property type="match status" value="1"/>
</dbReference>
<gene>
    <name evidence="12" type="ORF">Naga_100078g20</name>
</gene>
<comment type="similarity">
    <text evidence="11">Belongs to the dynein light chain family.</text>
</comment>
<name>W7U0Y2_9STRA</name>
<evidence type="ECO:0000256" key="10">
    <source>
        <dbReference type="ARBA" id="ARBA00057688"/>
    </source>
</evidence>
<dbReference type="Pfam" id="PF01221">
    <property type="entry name" value="Dynein_light"/>
    <property type="match status" value="1"/>
</dbReference>
<evidence type="ECO:0000256" key="4">
    <source>
        <dbReference type="ARBA" id="ARBA00022701"/>
    </source>
</evidence>
<dbReference type="GO" id="GO:0005930">
    <property type="term" value="C:axoneme"/>
    <property type="evidence" value="ECO:0007669"/>
    <property type="project" value="UniProtKB-SubCell"/>
</dbReference>
<reference evidence="12 13" key="1">
    <citation type="journal article" date="2014" name="Mol. Plant">
        <title>Chromosome Scale Genome Assembly and Transcriptome Profiling of Nannochloropsis gaditana in Nitrogen Depletion.</title>
        <authorList>
            <person name="Corteggiani Carpinelli E."/>
            <person name="Telatin A."/>
            <person name="Vitulo N."/>
            <person name="Forcato C."/>
            <person name="D'Angelo M."/>
            <person name="Schiavon R."/>
            <person name="Vezzi A."/>
            <person name="Giacometti G.M."/>
            <person name="Morosinotto T."/>
            <person name="Valle G."/>
        </authorList>
    </citation>
    <scope>NUCLEOTIDE SEQUENCE [LARGE SCALE GENOMIC DNA]</scope>
    <source>
        <strain evidence="12 13">B-31</strain>
    </source>
</reference>
<keyword evidence="5 11" id="KW-0243">Dynein</keyword>
<evidence type="ECO:0000256" key="2">
    <source>
        <dbReference type="ARBA" id="ARBA00011655"/>
    </source>
</evidence>
<dbReference type="GO" id="GO:0030286">
    <property type="term" value="C:dynein complex"/>
    <property type="evidence" value="ECO:0007669"/>
    <property type="project" value="UniProtKB-KW"/>
</dbReference>
<evidence type="ECO:0000256" key="6">
    <source>
        <dbReference type="ARBA" id="ARBA00023069"/>
    </source>
</evidence>
<dbReference type="InterPro" id="IPR037177">
    <property type="entry name" value="DLC_sf"/>
</dbReference>
<keyword evidence="13" id="KW-1185">Reference proteome</keyword>
<dbReference type="Proteomes" id="UP000019335">
    <property type="component" value="Chromosome 9"/>
</dbReference>
<dbReference type="FunFam" id="3.30.740.10:FF:000002">
    <property type="entry name" value="Dynein light chain"/>
    <property type="match status" value="1"/>
</dbReference>
<dbReference type="OrthoDB" id="6506078at2759"/>
<dbReference type="EMBL" id="AZIL01000690">
    <property type="protein sequence ID" value="EWM26319.1"/>
    <property type="molecule type" value="Genomic_DNA"/>
</dbReference>
<dbReference type="GO" id="GO:0005874">
    <property type="term" value="C:microtubule"/>
    <property type="evidence" value="ECO:0007669"/>
    <property type="project" value="UniProtKB-KW"/>
</dbReference>
<keyword evidence="6" id="KW-0969">Cilium</keyword>
<keyword evidence="9" id="KW-0966">Cell projection</keyword>
<comment type="function">
    <text evidence="10">Force generating protein of respiratory cilia. Produces force towards the minus ends of microtubules. Dynein has ATPase activity.</text>
</comment>
<keyword evidence="7 11" id="KW-0505">Motor protein</keyword>
<keyword evidence="8 11" id="KW-0206">Cytoskeleton</keyword>
<dbReference type="CDD" id="cd21453">
    <property type="entry name" value="DLC-like_DNAL4"/>
    <property type="match status" value="1"/>
</dbReference>
<sequence>MTQPIIKQHDMASEMFSEAVELITMAVDKHAISKNYEAAAGMIKITFDKKFGNNWHVIIGEGFGFEISYQQQHLLYVFIGTLGVLCYKM</sequence>
<comment type="subcellular location">
    <subcellularLocation>
        <location evidence="1">Cytoplasm</location>
        <location evidence="1">Cytoskeleton</location>
        <location evidence="1">Cilium axoneme</location>
    </subcellularLocation>
</comment>
<evidence type="ECO:0000256" key="3">
    <source>
        <dbReference type="ARBA" id="ARBA00022490"/>
    </source>
</evidence>
<comment type="caution">
    <text evidence="12">The sequence shown here is derived from an EMBL/GenBank/DDBJ whole genome shotgun (WGS) entry which is preliminary data.</text>
</comment>
<proteinExistence type="inferred from homology"/>
<keyword evidence="4 11" id="KW-0493">Microtubule</keyword>
<evidence type="ECO:0000256" key="8">
    <source>
        <dbReference type="ARBA" id="ARBA00023212"/>
    </source>
</evidence>